<dbReference type="SUPFAM" id="SSF159659">
    <property type="entry name" value="Cgl1923-like"/>
    <property type="match status" value="1"/>
</dbReference>
<name>A0A7C2ZRD2_9CREN</name>
<dbReference type="AlphaFoldDB" id="A0A7C2ZRD2"/>
<dbReference type="InterPro" id="IPR019151">
    <property type="entry name" value="Proteasome_assmbl_chaperone_2"/>
</dbReference>
<dbReference type="EMBL" id="DSGT01000003">
    <property type="protein sequence ID" value="HEW52777.1"/>
    <property type="molecule type" value="Genomic_DNA"/>
</dbReference>
<protein>
    <recommendedName>
        <fullName evidence="2">Proteasome assembly chaperone family protein</fullName>
    </recommendedName>
</protein>
<proteinExistence type="predicted"/>
<gene>
    <name evidence="1" type="ORF">ENO77_01175</name>
</gene>
<dbReference type="PANTHER" id="PTHR35610">
    <property type="entry name" value="3-ISOPROPYLMALATE DEHYDRATASE-RELATED"/>
    <property type="match status" value="1"/>
</dbReference>
<sequence length="255" mass="28507">MWFYKKIGEIPRDAEQIIAILGFPGMGLVGKVVTDYIKTYLEAKAVARIYGYGFPAHLLSYDKGDADIMHVEISYAKRGNTGILLITSEIQPMNDTSQQSLARYIVRKLLRLGVKELIATAAYVSDTTSHARNVYVVGTNDQTISKYIRYGAQPLSGGVISGLNGIVVGWAKFYGLNSVCLLGESWKSIVEMNYVDYTAAKMIIDVINKVWNFNINTSELDQRGLSVEVQVKSLIDQYLHGKDVAQQEKRPYYIT</sequence>
<evidence type="ECO:0008006" key="2">
    <source>
        <dbReference type="Google" id="ProtNLM"/>
    </source>
</evidence>
<reference evidence="1" key="1">
    <citation type="journal article" date="2020" name="mSystems">
        <title>Genome- and Community-Level Interaction Insights into Carbon Utilization and Element Cycling Functions of Hydrothermarchaeota in Hydrothermal Sediment.</title>
        <authorList>
            <person name="Zhou Z."/>
            <person name="Liu Y."/>
            <person name="Xu W."/>
            <person name="Pan J."/>
            <person name="Luo Z.H."/>
            <person name="Li M."/>
        </authorList>
    </citation>
    <scope>NUCLEOTIDE SEQUENCE [LARGE SCALE GENOMIC DNA]</scope>
    <source>
        <strain evidence="1">SpSt-16</strain>
    </source>
</reference>
<evidence type="ECO:0000313" key="1">
    <source>
        <dbReference type="EMBL" id="HEW52777.1"/>
    </source>
</evidence>
<dbReference type="PANTHER" id="PTHR35610:SF7">
    <property type="entry name" value="3-ISOPROPYLMALATE DEHYDRATASE"/>
    <property type="match status" value="1"/>
</dbReference>
<dbReference type="InterPro" id="IPR038389">
    <property type="entry name" value="PSMG2_sf"/>
</dbReference>
<comment type="caution">
    <text evidence="1">The sequence shown here is derived from an EMBL/GenBank/DDBJ whole genome shotgun (WGS) entry which is preliminary data.</text>
</comment>
<organism evidence="1">
    <name type="scientific">Ignisphaera aggregans</name>
    <dbReference type="NCBI Taxonomy" id="334771"/>
    <lineage>
        <taxon>Archaea</taxon>
        <taxon>Thermoproteota</taxon>
        <taxon>Thermoprotei</taxon>
        <taxon>Desulfurococcales</taxon>
        <taxon>Desulfurococcaceae</taxon>
        <taxon>Ignisphaera</taxon>
    </lineage>
</organism>
<dbReference type="Pfam" id="PF09754">
    <property type="entry name" value="PAC2"/>
    <property type="match status" value="1"/>
</dbReference>
<accession>A0A7C2ZRD2</accession>
<dbReference type="Gene3D" id="3.40.50.10900">
    <property type="entry name" value="PAC-like subunit"/>
    <property type="match status" value="1"/>
</dbReference>